<keyword evidence="4 6" id="KW-0238">DNA-binding</keyword>
<name>A0ABS7VI13_9HYPH</name>
<evidence type="ECO:0000256" key="1">
    <source>
        <dbReference type="ARBA" id="ARBA00010641"/>
    </source>
</evidence>
<comment type="similarity">
    <text evidence="1 6">Belongs to the sigma-70 factor family. ECF subfamily.</text>
</comment>
<reference evidence="9 10" key="1">
    <citation type="submission" date="2021-09" db="EMBL/GenBank/DDBJ databases">
        <title>The complete genome sequence of a new microorganism.</title>
        <authorList>
            <person name="Zi Z."/>
        </authorList>
    </citation>
    <scope>NUCLEOTIDE SEQUENCE [LARGE SCALE GENOMIC DNA]</scope>
    <source>
        <strain evidence="9 10">WGZ8</strain>
    </source>
</reference>
<evidence type="ECO:0000259" key="7">
    <source>
        <dbReference type="Pfam" id="PF04542"/>
    </source>
</evidence>
<dbReference type="Gene3D" id="1.10.1740.10">
    <property type="match status" value="1"/>
</dbReference>
<keyword evidence="2 6" id="KW-0805">Transcription regulation</keyword>
<dbReference type="PANTHER" id="PTHR43133:SF25">
    <property type="entry name" value="RNA POLYMERASE SIGMA FACTOR RFAY-RELATED"/>
    <property type="match status" value="1"/>
</dbReference>
<sequence length="264" mass="28597">MMNGNALNDGRMFSRWTLAAMVMVGPRLRPCTPQWSVVWPTASGGVTGRSDGGTIQQRAEEPVPVSLSPSLTAGQAAAARRFHELMLPHLDAAYNLARYLLRDPVAAEDVAQEAFLRAFRAFEGYRGGDPKAWILAIVRNCCHTWAKASASDPTVSLENVGGDRGDAPSIAPDSGAGLIDPADSPEITTVRHDEIAAMRALIESLPLPFRETLVLRELEELSYQEIAEATGTPIGTVMSRLARARQLLADAWRQRNVGNAEARP</sequence>
<keyword evidence="3 6" id="KW-0731">Sigma factor</keyword>
<dbReference type="CDD" id="cd06171">
    <property type="entry name" value="Sigma70_r4"/>
    <property type="match status" value="1"/>
</dbReference>
<dbReference type="PANTHER" id="PTHR43133">
    <property type="entry name" value="RNA POLYMERASE ECF-TYPE SIGMA FACTO"/>
    <property type="match status" value="1"/>
</dbReference>
<dbReference type="InterPro" id="IPR007627">
    <property type="entry name" value="RNA_pol_sigma70_r2"/>
</dbReference>
<gene>
    <name evidence="9" type="ORF">K9B37_00245</name>
</gene>
<dbReference type="InterPro" id="IPR013324">
    <property type="entry name" value="RNA_pol_sigma_r3/r4-like"/>
</dbReference>
<dbReference type="InterPro" id="IPR014284">
    <property type="entry name" value="RNA_pol_sigma-70_dom"/>
</dbReference>
<evidence type="ECO:0000259" key="8">
    <source>
        <dbReference type="Pfam" id="PF08281"/>
    </source>
</evidence>
<dbReference type="NCBIfam" id="TIGR02937">
    <property type="entry name" value="sigma70-ECF"/>
    <property type="match status" value="1"/>
</dbReference>
<evidence type="ECO:0000256" key="3">
    <source>
        <dbReference type="ARBA" id="ARBA00023082"/>
    </source>
</evidence>
<evidence type="ECO:0000256" key="5">
    <source>
        <dbReference type="ARBA" id="ARBA00023163"/>
    </source>
</evidence>
<evidence type="ECO:0000256" key="6">
    <source>
        <dbReference type="RuleBase" id="RU000716"/>
    </source>
</evidence>
<comment type="caution">
    <text evidence="9">The sequence shown here is derived from an EMBL/GenBank/DDBJ whole genome shotgun (WGS) entry which is preliminary data.</text>
</comment>
<dbReference type="Gene3D" id="1.10.10.10">
    <property type="entry name" value="Winged helix-like DNA-binding domain superfamily/Winged helix DNA-binding domain"/>
    <property type="match status" value="1"/>
</dbReference>
<dbReference type="PROSITE" id="PS01063">
    <property type="entry name" value="SIGMA70_ECF"/>
    <property type="match status" value="1"/>
</dbReference>
<dbReference type="Pfam" id="PF04542">
    <property type="entry name" value="Sigma70_r2"/>
    <property type="match status" value="1"/>
</dbReference>
<proteinExistence type="inferred from homology"/>
<dbReference type="RefSeq" id="WP_224310791.1">
    <property type="nucleotide sequence ID" value="NZ_JAIRBM010000001.1"/>
</dbReference>
<protein>
    <recommendedName>
        <fullName evidence="6">RNA polymerase sigma factor</fullName>
    </recommendedName>
</protein>
<keyword evidence="10" id="KW-1185">Reference proteome</keyword>
<evidence type="ECO:0000256" key="2">
    <source>
        <dbReference type="ARBA" id="ARBA00023015"/>
    </source>
</evidence>
<keyword evidence="5 6" id="KW-0804">Transcription</keyword>
<dbReference type="InterPro" id="IPR000838">
    <property type="entry name" value="RNA_pol_sigma70_ECF_CS"/>
</dbReference>
<dbReference type="Pfam" id="PF08281">
    <property type="entry name" value="Sigma70_r4_2"/>
    <property type="match status" value="1"/>
</dbReference>
<evidence type="ECO:0000313" key="9">
    <source>
        <dbReference type="EMBL" id="MBZ6074730.1"/>
    </source>
</evidence>
<evidence type="ECO:0000256" key="4">
    <source>
        <dbReference type="ARBA" id="ARBA00023125"/>
    </source>
</evidence>
<dbReference type="Proteomes" id="UP000704176">
    <property type="component" value="Unassembled WGS sequence"/>
</dbReference>
<dbReference type="InterPro" id="IPR013249">
    <property type="entry name" value="RNA_pol_sigma70_r4_t2"/>
</dbReference>
<dbReference type="SUPFAM" id="SSF88659">
    <property type="entry name" value="Sigma3 and sigma4 domains of RNA polymerase sigma factors"/>
    <property type="match status" value="1"/>
</dbReference>
<dbReference type="SUPFAM" id="SSF88946">
    <property type="entry name" value="Sigma2 domain of RNA polymerase sigma factors"/>
    <property type="match status" value="1"/>
</dbReference>
<dbReference type="InterPro" id="IPR036388">
    <property type="entry name" value="WH-like_DNA-bd_sf"/>
</dbReference>
<organism evidence="9 10">
    <name type="scientific">Microvirga puerhi</name>
    <dbReference type="NCBI Taxonomy" id="2876078"/>
    <lineage>
        <taxon>Bacteria</taxon>
        <taxon>Pseudomonadati</taxon>
        <taxon>Pseudomonadota</taxon>
        <taxon>Alphaproteobacteria</taxon>
        <taxon>Hyphomicrobiales</taxon>
        <taxon>Methylobacteriaceae</taxon>
        <taxon>Microvirga</taxon>
    </lineage>
</organism>
<evidence type="ECO:0000313" key="10">
    <source>
        <dbReference type="Proteomes" id="UP000704176"/>
    </source>
</evidence>
<dbReference type="InterPro" id="IPR013325">
    <property type="entry name" value="RNA_pol_sigma_r2"/>
</dbReference>
<dbReference type="InterPro" id="IPR039425">
    <property type="entry name" value="RNA_pol_sigma-70-like"/>
</dbReference>
<dbReference type="EMBL" id="JAIRBM010000001">
    <property type="protein sequence ID" value="MBZ6074730.1"/>
    <property type="molecule type" value="Genomic_DNA"/>
</dbReference>
<feature type="domain" description="RNA polymerase sigma factor 70 region 4 type 2" evidence="8">
    <location>
        <begin position="197"/>
        <end position="248"/>
    </location>
</feature>
<feature type="domain" description="RNA polymerase sigma-70 region 2" evidence="7">
    <location>
        <begin position="88"/>
        <end position="146"/>
    </location>
</feature>
<accession>A0ABS7VI13</accession>